<dbReference type="Pfam" id="PF09727">
    <property type="entry name" value="CortBP2"/>
    <property type="match status" value="1"/>
</dbReference>
<reference evidence="4 5" key="1">
    <citation type="submission" date="2019-07" db="EMBL/GenBank/DDBJ databases">
        <title>Annotation for the trematode Paragonimus westermani.</title>
        <authorList>
            <person name="Choi Y.-J."/>
        </authorList>
    </citation>
    <scope>NUCLEOTIDE SEQUENCE [LARGE SCALE GENOMIC DNA]</scope>
    <source>
        <strain evidence="4">180907_Pwestermani</strain>
    </source>
</reference>
<dbReference type="PANTHER" id="PTHR23166:SF5">
    <property type="entry name" value="CTTNBP2 N-TERMINAL-LIKE PROTEIN"/>
    <property type="match status" value="1"/>
</dbReference>
<organism evidence="4 5">
    <name type="scientific">Paragonimus westermani</name>
    <dbReference type="NCBI Taxonomy" id="34504"/>
    <lineage>
        <taxon>Eukaryota</taxon>
        <taxon>Metazoa</taxon>
        <taxon>Spiralia</taxon>
        <taxon>Lophotrochozoa</taxon>
        <taxon>Platyhelminthes</taxon>
        <taxon>Trematoda</taxon>
        <taxon>Digenea</taxon>
        <taxon>Plagiorchiida</taxon>
        <taxon>Troglotremata</taxon>
        <taxon>Troglotrematidae</taxon>
        <taxon>Paragonimus</taxon>
    </lineage>
</organism>
<comment type="caution">
    <text evidence="4">The sequence shown here is derived from an EMBL/GenBank/DDBJ whole genome shotgun (WGS) entry which is preliminary data.</text>
</comment>
<keyword evidence="5" id="KW-1185">Reference proteome</keyword>
<dbReference type="OrthoDB" id="6021133at2759"/>
<dbReference type="InterPro" id="IPR050719">
    <property type="entry name" value="Cortactin-Actin_Reg"/>
</dbReference>
<dbReference type="InterPro" id="IPR019131">
    <property type="entry name" value="Cortactin-binding_p2_N"/>
</dbReference>
<protein>
    <recommendedName>
        <fullName evidence="3">Cortactin-binding protein-2 N-terminal domain-containing protein</fullName>
    </recommendedName>
</protein>
<sequence length="282" mass="32735">MQSMNDLSKEDLFRLLACLQSELEAREEVLKILRHERLSGADFRAKYGASGCLDGDSLNSMDPFQALQRDSFVMPAASSDGENALKNLYDTQLVQLEHLITSQKHAQAKMKEHLLFVEQKYRKTCGELEEQRKKHEHDAAQDDDVLVLLEKERGRLKSEVEYCRIQNKRMEKELKRVLLSWREQRVLITKQRQVAVIILKDRRRLLTQISRDQKRIAELEEAVASHANTSHTESNVSNQTEDLSKISEKVNLDSVNSECEKLRNSLKEEVCSRLLLQKNFDR</sequence>
<evidence type="ECO:0000256" key="2">
    <source>
        <dbReference type="SAM" id="Coils"/>
    </source>
</evidence>
<proteinExistence type="predicted"/>
<evidence type="ECO:0000256" key="1">
    <source>
        <dbReference type="ARBA" id="ARBA00023054"/>
    </source>
</evidence>
<evidence type="ECO:0000259" key="3">
    <source>
        <dbReference type="Pfam" id="PF09727"/>
    </source>
</evidence>
<accession>A0A8T0DFE1</accession>
<feature type="domain" description="Cortactin-binding protein-2 N-terminal" evidence="3">
    <location>
        <begin position="6"/>
        <end position="203"/>
    </location>
</feature>
<dbReference type="Proteomes" id="UP000699462">
    <property type="component" value="Unassembled WGS sequence"/>
</dbReference>
<keyword evidence="1 2" id="KW-0175">Coiled coil</keyword>
<name>A0A8T0DFE1_9TREM</name>
<dbReference type="EMBL" id="JTDF01006395">
    <property type="protein sequence ID" value="KAF8565628.1"/>
    <property type="molecule type" value="Genomic_DNA"/>
</dbReference>
<feature type="coiled-coil region" evidence="2">
    <location>
        <begin position="202"/>
        <end position="229"/>
    </location>
</feature>
<evidence type="ECO:0000313" key="5">
    <source>
        <dbReference type="Proteomes" id="UP000699462"/>
    </source>
</evidence>
<dbReference type="PANTHER" id="PTHR23166">
    <property type="entry name" value="FILAMIN/GPBP-INTERACTING PROTEIN"/>
    <property type="match status" value="1"/>
</dbReference>
<dbReference type="AlphaFoldDB" id="A0A8T0DFE1"/>
<evidence type="ECO:0000313" key="4">
    <source>
        <dbReference type="EMBL" id="KAF8565628.1"/>
    </source>
</evidence>
<gene>
    <name evidence="4" type="ORF">P879_06583</name>
</gene>